<evidence type="ECO:0008006" key="3">
    <source>
        <dbReference type="Google" id="ProtNLM"/>
    </source>
</evidence>
<dbReference type="PIRSF" id="PIRSF024492">
    <property type="entry name" value="UCP024492"/>
    <property type="match status" value="1"/>
</dbReference>
<reference evidence="1 2" key="1">
    <citation type="submission" date="2016-11" db="EMBL/GenBank/DDBJ databases">
        <authorList>
            <person name="Jaros S."/>
            <person name="Januszkiewicz K."/>
            <person name="Wedrychowicz H."/>
        </authorList>
    </citation>
    <scope>NUCLEOTIDE SEQUENCE [LARGE SCALE GENOMIC DNA]</scope>
    <source>
        <strain evidence="1 2">GAS242</strain>
    </source>
</reference>
<gene>
    <name evidence="1" type="ORF">SAMN05444169_3808</name>
</gene>
<dbReference type="EMBL" id="LT670818">
    <property type="protein sequence ID" value="SHG71895.1"/>
    <property type="molecule type" value="Genomic_DNA"/>
</dbReference>
<protein>
    <recommendedName>
        <fullName evidence="3">DNA repair protein</fullName>
    </recommendedName>
</protein>
<dbReference type="Proteomes" id="UP000190675">
    <property type="component" value="Chromosome I"/>
</dbReference>
<dbReference type="PANTHER" id="PTHR39337:SF1">
    <property type="entry name" value="BLR5642 PROTEIN"/>
    <property type="match status" value="1"/>
</dbReference>
<sequence>MSEHPPPETVHWPKDAIFTVGHSTLPIERFVALLRAYGIERLADIRTVPRSRHNPQFNDTALAGALAAEHLEYIPMQALGGLRHARKDSPNAGWRNASFRGYADYMQTDEFQAALDRLIQISREKRVAIMCAEAVPWRCHRSLVADALGVHGVPVIEILSESSYRAHKLTPFAHLDGTRITYPPAQAKLL</sequence>
<accession>A0A1M5M3Q0</accession>
<dbReference type="InterPro" id="IPR014519">
    <property type="entry name" value="UCP024492"/>
</dbReference>
<name>A0A1M5M3Q0_9BRAD</name>
<dbReference type="Pfam" id="PF04343">
    <property type="entry name" value="DUF488"/>
    <property type="match status" value="1"/>
</dbReference>
<dbReference type="OrthoDB" id="9789109at2"/>
<organism evidence="1 2">
    <name type="scientific">Bradyrhizobium erythrophlei</name>
    <dbReference type="NCBI Taxonomy" id="1437360"/>
    <lineage>
        <taxon>Bacteria</taxon>
        <taxon>Pseudomonadati</taxon>
        <taxon>Pseudomonadota</taxon>
        <taxon>Alphaproteobacteria</taxon>
        <taxon>Hyphomicrobiales</taxon>
        <taxon>Nitrobacteraceae</taxon>
        <taxon>Bradyrhizobium</taxon>
    </lineage>
</organism>
<dbReference type="PANTHER" id="PTHR39337">
    <property type="entry name" value="BLR5642 PROTEIN"/>
    <property type="match status" value="1"/>
</dbReference>
<dbReference type="InterPro" id="IPR007438">
    <property type="entry name" value="DUF488"/>
</dbReference>
<dbReference type="AlphaFoldDB" id="A0A1M5M3Q0"/>
<evidence type="ECO:0000313" key="2">
    <source>
        <dbReference type="Proteomes" id="UP000190675"/>
    </source>
</evidence>
<evidence type="ECO:0000313" key="1">
    <source>
        <dbReference type="EMBL" id="SHG71895.1"/>
    </source>
</evidence>
<proteinExistence type="predicted"/>